<dbReference type="AlphaFoldDB" id="L9KLP4"/>
<reference evidence="2" key="1">
    <citation type="submission" date="2012-07" db="EMBL/GenBank/DDBJ databases">
        <title>Genome of the Chinese tree shrew, a rising model animal genetically related to primates.</title>
        <authorList>
            <person name="Zhang G."/>
            <person name="Fan Y."/>
            <person name="Yao Y."/>
            <person name="Huang Z."/>
        </authorList>
    </citation>
    <scope>NUCLEOTIDE SEQUENCE [LARGE SCALE GENOMIC DNA]</scope>
</reference>
<evidence type="ECO:0000313" key="2">
    <source>
        <dbReference type="Proteomes" id="UP000011518"/>
    </source>
</evidence>
<dbReference type="EMBL" id="KB320843">
    <property type="protein sequence ID" value="ELW62032.1"/>
    <property type="molecule type" value="Genomic_DNA"/>
</dbReference>
<organism evidence="1 2">
    <name type="scientific">Tupaia chinensis</name>
    <name type="common">Chinese tree shrew</name>
    <name type="synonym">Tupaia belangeri chinensis</name>
    <dbReference type="NCBI Taxonomy" id="246437"/>
    <lineage>
        <taxon>Eukaryota</taxon>
        <taxon>Metazoa</taxon>
        <taxon>Chordata</taxon>
        <taxon>Craniata</taxon>
        <taxon>Vertebrata</taxon>
        <taxon>Euteleostomi</taxon>
        <taxon>Mammalia</taxon>
        <taxon>Eutheria</taxon>
        <taxon>Euarchontoglires</taxon>
        <taxon>Scandentia</taxon>
        <taxon>Tupaiidae</taxon>
        <taxon>Tupaia</taxon>
    </lineage>
</organism>
<gene>
    <name evidence="1" type="ORF">TREES_T100004255</name>
</gene>
<dbReference type="Proteomes" id="UP000011518">
    <property type="component" value="Unassembled WGS sequence"/>
</dbReference>
<sequence>MAPGARAALPPLLTCPESPLLTDNVLLRRPRARQALRSLRGTSSGFTLEALASPPAGHLFTEVAMFAGWAEGAGTAGRPEVSHSLRPGIYSSPWALATRLWTEFTFSSAKYLGRGGGQHG</sequence>
<reference evidence="2" key="2">
    <citation type="journal article" date="2013" name="Nat. Commun.">
        <title>Genome of the Chinese tree shrew.</title>
        <authorList>
            <person name="Fan Y."/>
            <person name="Huang Z.Y."/>
            <person name="Cao C.C."/>
            <person name="Chen C.S."/>
            <person name="Chen Y.X."/>
            <person name="Fan D.D."/>
            <person name="He J."/>
            <person name="Hou H.L."/>
            <person name="Hu L."/>
            <person name="Hu X.T."/>
            <person name="Jiang X.T."/>
            <person name="Lai R."/>
            <person name="Lang Y.S."/>
            <person name="Liang B."/>
            <person name="Liao S.G."/>
            <person name="Mu D."/>
            <person name="Ma Y.Y."/>
            <person name="Niu Y.Y."/>
            <person name="Sun X.Q."/>
            <person name="Xia J.Q."/>
            <person name="Xiao J."/>
            <person name="Xiong Z.Q."/>
            <person name="Xu L."/>
            <person name="Yang L."/>
            <person name="Zhang Y."/>
            <person name="Zhao W."/>
            <person name="Zhao X.D."/>
            <person name="Zheng Y.T."/>
            <person name="Zhou J.M."/>
            <person name="Zhu Y.B."/>
            <person name="Zhang G.J."/>
            <person name="Wang J."/>
            <person name="Yao Y.G."/>
        </authorList>
    </citation>
    <scope>NUCLEOTIDE SEQUENCE [LARGE SCALE GENOMIC DNA]</scope>
</reference>
<evidence type="ECO:0000313" key="1">
    <source>
        <dbReference type="EMBL" id="ELW62032.1"/>
    </source>
</evidence>
<name>L9KLP4_TUPCH</name>
<protein>
    <submittedName>
        <fullName evidence="1">Uncharacterized protein</fullName>
    </submittedName>
</protein>
<dbReference type="InParanoid" id="L9KLP4"/>
<accession>L9KLP4</accession>
<proteinExistence type="predicted"/>
<keyword evidence="2" id="KW-1185">Reference proteome</keyword>